<feature type="compositionally biased region" description="Polar residues" evidence="1">
    <location>
        <begin position="116"/>
        <end position="130"/>
    </location>
</feature>
<evidence type="ECO:0000313" key="3">
    <source>
        <dbReference type="Proteomes" id="UP001141327"/>
    </source>
</evidence>
<name>A0ABQ8UEP7_9EUKA</name>
<dbReference type="EMBL" id="JAPMOS010000041">
    <property type="protein sequence ID" value="KAJ4457724.1"/>
    <property type="molecule type" value="Genomic_DNA"/>
</dbReference>
<sequence length="292" mass="32021">MDVDGVRAQIFSPHFGEKDDSASQHFFASVTAATTAEPSPLRYFPFLLYRFFTQSANSPCPGLVAIFQACSQLTSPRSSLGLGPLSVPSFLPPTDIATPFWKASLLQPSTKPPPVQTRNAVQQQEGSPNAPSAIPRFSLETIPEILLRATHVFHCWLTSSNTLPREPLRWYCALWIRLAAETCGYRVSWCPPEAPFSLPFMDLFCQPETPCVVGFLPSALTSSAIRFLSTARQLVRIRPPDAADSQHHHGPTDEQLITAALEGLQARACINFDTAETLSAEAISHSKQSLLL</sequence>
<organism evidence="2 3">
    <name type="scientific">Paratrimastix pyriformis</name>
    <dbReference type="NCBI Taxonomy" id="342808"/>
    <lineage>
        <taxon>Eukaryota</taxon>
        <taxon>Metamonada</taxon>
        <taxon>Preaxostyla</taxon>
        <taxon>Paratrimastigidae</taxon>
        <taxon>Paratrimastix</taxon>
    </lineage>
</organism>
<proteinExistence type="predicted"/>
<accession>A0ABQ8UEP7</accession>
<evidence type="ECO:0000256" key="1">
    <source>
        <dbReference type="SAM" id="MobiDB-lite"/>
    </source>
</evidence>
<comment type="caution">
    <text evidence="2">The sequence shown here is derived from an EMBL/GenBank/DDBJ whole genome shotgun (WGS) entry which is preliminary data.</text>
</comment>
<feature type="region of interest" description="Disordered" evidence="1">
    <location>
        <begin position="109"/>
        <end position="134"/>
    </location>
</feature>
<keyword evidence="3" id="KW-1185">Reference proteome</keyword>
<gene>
    <name evidence="2" type="ORF">PAPYR_6763</name>
</gene>
<protein>
    <submittedName>
        <fullName evidence="2">Uncharacterized protein</fullName>
    </submittedName>
</protein>
<reference evidence="2" key="1">
    <citation type="journal article" date="2022" name="bioRxiv">
        <title>Genomics of Preaxostyla Flagellates Illuminates Evolutionary Transitions and the Path Towards Mitochondrial Loss.</title>
        <authorList>
            <person name="Novak L.V.F."/>
            <person name="Treitli S.C."/>
            <person name="Pyrih J."/>
            <person name="Halakuc P."/>
            <person name="Pipaliya S.V."/>
            <person name="Vacek V."/>
            <person name="Brzon O."/>
            <person name="Soukal P."/>
            <person name="Eme L."/>
            <person name="Dacks J.B."/>
            <person name="Karnkowska A."/>
            <person name="Elias M."/>
            <person name="Hampl V."/>
        </authorList>
    </citation>
    <scope>NUCLEOTIDE SEQUENCE</scope>
    <source>
        <strain evidence="2">RCP-MX</strain>
    </source>
</reference>
<evidence type="ECO:0000313" key="2">
    <source>
        <dbReference type="EMBL" id="KAJ4457724.1"/>
    </source>
</evidence>
<dbReference type="Proteomes" id="UP001141327">
    <property type="component" value="Unassembled WGS sequence"/>
</dbReference>